<name>A0A182SZJ6_9DIPT</name>
<dbReference type="EnsemblMetazoa" id="AMAM016579-RA">
    <property type="protein sequence ID" value="AMAM016579-PA"/>
    <property type="gene ID" value="AMAM016579"/>
</dbReference>
<protein>
    <recommendedName>
        <fullName evidence="2">Glycosyl transferase family 1 domain-containing protein</fullName>
    </recommendedName>
</protein>
<organism evidence="3 4">
    <name type="scientific">Anopheles maculatus</name>
    <dbReference type="NCBI Taxonomy" id="74869"/>
    <lineage>
        <taxon>Eukaryota</taxon>
        <taxon>Metazoa</taxon>
        <taxon>Ecdysozoa</taxon>
        <taxon>Arthropoda</taxon>
        <taxon>Hexapoda</taxon>
        <taxon>Insecta</taxon>
        <taxon>Pterygota</taxon>
        <taxon>Neoptera</taxon>
        <taxon>Endopterygota</taxon>
        <taxon>Diptera</taxon>
        <taxon>Nematocera</taxon>
        <taxon>Culicoidea</taxon>
        <taxon>Culicidae</taxon>
        <taxon>Anophelinae</taxon>
        <taxon>Anopheles</taxon>
        <taxon>Anopheles maculatus group</taxon>
    </lineage>
</organism>
<keyword evidence="4" id="KW-1185">Reference proteome</keyword>
<accession>A0A182SZJ6</accession>
<evidence type="ECO:0000313" key="3">
    <source>
        <dbReference type="EnsemblMetazoa" id="AMAM016579-PA"/>
    </source>
</evidence>
<dbReference type="PANTHER" id="PTHR12526">
    <property type="entry name" value="GLYCOSYLTRANSFERASE"/>
    <property type="match status" value="1"/>
</dbReference>
<reference evidence="3" key="2">
    <citation type="submission" date="2020-05" db="UniProtKB">
        <authorList>
            <consortium name="EnsemblMetazoa"/>
        </authorList>
    </citation>
    <scope>IDENTIFICATION</scope>
    <source>
        <strain evidence="3">maculatus3</strain>
    </source>
</reference>
<evidence type="ECO:0000256" key="1">
    <source>
        <dbReference type="ARBA" id="ARBA00022676"/>
    </source>
</evidence>
<dbReference type="VEuPathDB" id="VectorBase:AMAM016579"/>
<keyword evidence="1" id="KW-0808">Transferase</keyword>
<dbReference type="Pfam" id="PF00534">
    <property type="entry name" value="Glycos_transf_1"/>
    <property type="match status" value="1"/>
</dbReference>
<proteinExistence type="predicted"/>
<evidence type="ECO:0000313" key="4">
    <source>
        <dbReference type="Proteomes" id="UP000075901"/>
    </source>
</evidence>
<keyword evidence="1" id="KW-0328">Glycosyltransferase</keyword>
<dbReference type="Proteomes" id="UP000075901">
    <property type="component" value="Unassembled WGS sequence"/>
</dbReference>
<feature type="domain" description="Glycosyl transferase family 1" evidence="2">
    <location>
        <begin position="85"/>
        <end position="207"/>
    </location>
</feature>
<dbReference type="PANTHER" id="PTHR12526:SF630">
    <property type="entry name" value="GLYCOSYLTRANSFERASE"/>
    <property type="match status" value="1"/>
</dbReference>
<dbReference type="AlphaFoldDB" id="A0A182SZJ6"/>
<evidence type="ECO:0000259" key="2">
    <source>
        <dbReference type="Pfam" id="PF00534"/>
    </source>
</evidence>
<dbReference type="InterPro" id="IPR001296">
    <property type="entry name" value="Glyco_trans_1"/>
</dbReference>
<reference evidence="4" key="1">
    <citation type="submission" date="2013-09" db="EMBL/GenBank/DDBJ databases">
        <title>The Genome Sequence of Anopheles maculatus species B.</title>
        <authorList>
            <consortium name="The Broad Institute Genomics Platform"/>
            <person name="Neafsey D.E."/>
            <person name="Besansky N."/>
            <person name="Howell P."/>
            <person name="Walton C."/>
            <person name="Young S.K."/>
            <person name="Zeng Q."/>
            <person name="Gargeya S."/>
            <person name="Fitzgerald M."/>
            <person name="Haas B."/>
            <person name="Abouelleil A."/>
            <person name="Allen A.W."/>
            <person name="Alvarado L."/>
            <person name="Arachchi H.M."/>
            <person name="Berlin A.M."/>
            <person name="Chapman S.B."/>
            <person name="Gainer-Dewar J."/>
            <person name="Goldberg J."/>
            <person name="Griggs A."/>
            <person name="Gujja S."/>
            <person name="Hansen M."/>
            <person name="Howarth C."/>
            <person name="Imamovic A."/>
            <person name="Ireland A."/>
            <person name="Larimer J."/>
            <person name="McCowan C."/>
            <person name="Murphy C."/>
            <person name="Pearson M."/>
            <person name="Poon T.W."/>
            <person name="Priest M."/>
            <person name="Roberts A."/>
            <person name="Saif S."/>
            <person name="Shea T."/>
            <person name="Sisk P."/>
            <person name="Sykes S."/>
            <person name="Wortman J."/>
            <person name="Nusbaum C."/>
            <person name="Birren B."/>
        </authorList>
    </citation>
    <scope>NUCLEOTIDE SEQUENCE [LARGE SCALE GENOMIC DNA]</scope>
    <source>
        <strain evidence="4">maculatus3</strain>
    </source>
</reference>
<sequence>MNIVITGYALSGYGGMETVCKRLVELIAVNNPGTKVDFVFFNEKGEVDEQWYAGLNARMVASTVRNTKLRRLHFALALSGFLRRRQKRLKDLLDSLVALQGEWRLHVVGDGADLFQCQQYAEKLGFAGRVLWHGWQARPWLYAKTNIGDLKALVLTSAFEGLPMTLLEAMAHGVYCVSSDCPTGPADVIDGINGRLYPVKQQAELTKILQGL</sequence>
<dbReference type="Gene3D" id="3.40.50.2000">
    <property type="entry name" value="Glycogen Phosphorylase B"/>
    <property type="match status" value="1"/>
</dbReference>
<dbReference type="SUPFAM" id="SSF53756">
    <property type="entry name" value="UDP-Glycosyltransferase/glycogen phosphorylase"/>
    <property type="match status" value="1"/>
</dbReference>